<dbReference type="GeneTree" id="ENSGT00910000146649"/>
<dbReference type="Proteomes" id="UP000265160">
    <property type="component" value="Unplaced"/>
</dbReference>
<dbReference type="Gene3D" id="3.40.140.10">
    <property type="entry name" value="Cytidine Deaminase, domain 2"/>
    <property type="match status" value="1"/>
</dbReference>
<keyword evidence="2" id="KW-1185">Reference proteome</keyword>
<sequence>MAGSNTAQKTWELSNSMQEVQSIDEIYKYDKKQQQEILAAKPWTKEWVCRIRIKWCSL</sequence>
<evidence type="ECO:0000313" key="1">
    <source>
        <dbReference type="Ensembl" id="ENSMZEP00005033841.1"/>
    </source>
</evidence>
<organism evidence="1 2">
    <name type="scientific">Maylandia zebra</name>
    <name type="common">zebra mbuna</name>
    <dbReference type="NCBI Taxonomy" id="106582"/>
    <lineage>
        <taxon>Eukaryota</taxon>
        <taxon>Metazoa</taxon>
        <taxon>Chordata</taxon>
        <taxon>Craniata</taxon>
        <taxon>Vertebrata</taxon>
        <taxon>Euteleostomi</taxon>
        <taxon>Actinopterygii</taxon>
        <taxon>Neopterygii</taxon>
        <taxon>Teleostei</taxon>
        <taxon>Neoteleostei</taxon>
        <taxon>Acanthomorphata</taxon>
        <taxon>Ovalentaria</taxon>
        <taxon>Cichlomorphae</taxon>
        <taxon>Cichliformes</taxon>
        <taxon>Cichlidae</taxon>
        <taxon>African cichlids</taxon>
        <taxon>Pseudocrenilabrinae</taxon>
        <taxon>Haplochromini</taxon>
        <taxon>Maylandia</taxon>
        <taxon>Maylandia zebra complex</taxon>
    </lineage>
</organism>
<dbReference type="Ensembl" id="ENSMZET00005035034.1">
    <property type="protein sequence ID" value="ENSMZEP00005033841.1"/>
    <property type="gene ID" value="ENSMZEG00005025309.1"/>
</dbReference>
<accession>A0A3P9DI78</accession>
<protein>
    <submittedName>
        <fullName evidence="1">Uncharacterized protein</fullName>
    </submittedName>
</protein>
<reference evidence="1" key="1">
    <citation type="submission" date="2025-08" db="UniProtKB">
        <authorList>
            <consortium name="Ensembl"/>
        </authorList>
    </citation>
    <scope>IDENTIFICATION</scope>
</reference>
<dbReference type="AlphaFoldDB" id="A0A3P9DI78"/>
<dbReference type="STRING" id="106582.ENSMZEP00005033841"/>
<name>A0A3P9DI78_9CICH</name>
<evidence type="ECO:0000313" key="2">
    <source>
        <dbReference type="Proteomes" id="UP000265160"/>
    </source>
</evidence>
<reference evidence="1" key="2">
    <citation type="submission" date="2025-09" db="UniProtKB">
        <authorList>
            <consortium name="Ensembl"/>
        </authorList>
    </citation>
    <scope>IDENTIFICATION</scope>
</reference>
<proteinExistence type="predicted"/>